<protein>
    <recommendedName>
        <fullName evidence="4">Transmembrane protein</fullName>
    </recommendedName>
</protein>
<evidence type="ECO:0000313" key="3">
    <source>
        <dbReference type="Proteomes" id="UP000663846"/>
    </source>
</evidence>
<proteinExistence type="predicted"/>
<sequence length="579" mass="64685">MSTSLPYSPGRPDSQALSETEKHIGIDIPYDRTHRSSHTFGAWVHTTWALIAHFILSVGTVGFVLFYVDNESFNLTERSPFVKTIHNSIKTPFRPTQSDIVTILSSMIVTVRSALAAWVTALCWRAALFLMERGLPRRDLKTLISFGVLSPRMYQRDAVTFLIGTFLLASMLSGLVSPLLTGSIYWAPSNQLAWNLPTPPAEVTNSDFSIQWENYKNNTPSRSVVIQKGLGMVNIGWGRDIEQGTLKRVIPSLSDLAIDSTVENVTLPYFAMHNLEWISNPEESLTKDERNFTTLNQKMADFSPTGTFTLDLGSVVLIPSESWSSDSGPITSNTTVTDTRLLMLYHSFNVTALNESQPMRSIFYRLPPNMGIVSQENKVYSFARVSFSAGVGRCEENKCIISAPLTVQNNTFINLQPDRLTQQSLALAPSVAQFLSSVNSSIPFPLNGTRIDDYIEAVLVRSYSGAWNALNDFTGEWSRPLLSNYTPAWECLKAKVDKRRVYAWLGVQLLVTFLGAVFLFIQAHSKHPLIGDTVLTAFYLDTTEVPKKQADSRFQRDSVLKVEKGGERYKVTVENTSGW</sequence>
<name>A0A8H3B1S5_9AGAM</name>
<feature type="transmembrane region" description="Helical" evidence="1">
    <location>
        <begin position="42"/>
        <end position="68"/>
    </location>
</feature>
<organism evidence="2 3">
    <name type="scientific">Rhizoctonia solani</name>
    <dbReference type="NCBI Taxonomy" id="456999"/>
    <lineage>
        <taxon>Eukaryota</taxon>
        <taxon>Fungi</taxon>
        <taxon>Dikarya</taxon>
        <taxon>Basidiomycota</taxon>
        <taxon>Agaricomycotina</taxon>
        <taxon>Agaricomycetes</taxon>
        <taxon>Cantharellales</taxon>
        <taxon>Ceratobasidiaceae</taxon>
        <taxon>Rhizoctonia</taxon>
    </lineage>
</organism>
<accession>A0A8H3B1S5</accession>
<evidence type="ECO:0000256" key="1">
    <source>
        <dbReference type="SAM" id="Phobius"/>
    </source>
</evidence>
<comment type="caution">
    <text evidence="2">The sequence shown here is derived from an EMBL/GenBank/DDBJ whole genome shotgun (WGS) entry which is preliminary data.</text>
</comment>
<feature type="transmembrane region" description="Helical" evidence="1">
    <location>
        <begin position="100"/>
        <end position="128"/>
    </location>
</feature>
<gene>
    <name evidence="2" type="ORF">RDB_LOCUS138052</name>
</gene>
<feature type="transmembrane region" description="Helical" evidence="1">
    <location>
        <begin position="159"/>
        <end position="187"/>
    </location>
</feature>
<keyword evidence="1" id="KW-1133">Transmembrane helix</keyword>
<keyword evidence="1" id="KW-0812">Transmembrane</keyword>
<feature type="transmembrane region" description="Helical" evidence="1">
    <location>
        <begin position="501"/>
        <end position="521"/>
    </location>
</feature>
<evidence type="ECO:0000313" key="2">
    <source>
        <dbReference type="EMBL" id="CAE6445876.1"/>
    </source>
</evidence>
<dbReference type="Proteomes" id="UP000663846">
    <property type="component" value="Unassembled WGS sequence"/>
</dbReference>
<evidence type="ECO:0008006" key="4">
    <source>
        <dbReference type="Google" id="ProtNLM"/>
    </source>
</evidence>
<dbReference type="EMBL" id="CAJMWS010000464">
    <property type="protein sequence ID" value="CAE6445876.1"/>
    <property type="molecule type" value="Genomic_DNA"/>
</dbReference>
<reference evidence="2" key="1">
    <citation type="submission" date="2021-01" db="EMBL/GenBank/DDBJ databases">
        <authorList>
            <person name="Kaushik A."/>
        </authorList>
    </citation>
    <scope>NUCLEOTIDE SEQUENCE</scope>
    <source>
        <strain evidence="2">AG1-1C</strain>
    </source>
</reference>
<dbReference type="AlphaFoldDB" id="A0A8H3B1S5"/>
<keyword evidence="1" id="KW-0472">Membrane</keyword>